<protein>
    <submittedName>
        <fullName evidence="3">Uncharacterized protein</fullName>
    </submittedName>
</protein>
<dbReference type="AlphaFoldDB" id="A0A0C2N2H7"/>
<dbReference type="EMBL" id="JWZT01002965">
    <property type="protein sequence ID" value="KII68082.1"/>
    <property type="molecule type" value="Genomic_DNA"/>
</dbReference>
<keyword evidence="1" id="KW-1133">Transmembrane helix</keyword>
<name>A0A0C2N2H7_THEKT</name>
<evidence type="ECO:0000256" key="1">
    <source>
        <dbReference type="SAM" id="Phobius"/>
    </source>
</evidence>
<keyword evidence="4" id="KW-1185">Reference proteome</keyword>
<accession>A0A0C2N2H7</accession>
<keyword evidence="2" id="KW-0732">Signal</keyword>
<reference evidence="3 4" key="1">
    <citation type="journal article" date="2014" name="Genome Biol. Evol.">
        <title>The genome of the myxosporean Thelohanellus kitauei shows adaptations to nutrient acquisition within its fish host.</title>
        <authorList>
            <person name="Yang Y."/>
            <person name="Xiong J."/>
            <person name="Zhou Z."/>
            <person name="Huo F."/>
            <person name="Miao W."/>
            <person name="Ran C."/>
            <person name="Liu Y."/>
            <person name="Zhang J."/>
            <person name="Feng J."/>
            <person name="Wang M."/>
            <person name="Wang M."/>
            <person name="Wang L."/>
            <person name="Yao B."/>
        </authorList>
    </citation>
    <scope>NUCLEOTIDE SEQUENCE [LARGE SCALE GENOMIC DNA]</scope>
    <source>
        <strain evidence="3">Wuqing</strain>
    </source>
</reference>
<proteinExistence type="predicted"/>
<feature type="chain" id="PRO_5002152542" evidence="2">
    <location>
        <begin position="17"/>
        <end position="169"/>
    </location>
</feature>
<evidence type="ECO:0000313" key="3">
    <source>
        <dbReference type="EMBL" id="KII68082.1"/>
    </source>
</evidence>
<evidence type="ECO:0000313" key="4">
    <source>
        <dbReference type="Proteomes" id="UP000031668"/>
    </source>
</evidence>
<feature type="transmembrane region" description="Helical" evidence="1">
    <location>
        <begin position="150"/>
        <end position="168"/>
    </location>
</feature>
<dbReference type="Proteomes" id="UP000031668">
    <property type="component" value="Unassembled WGS sequence"/>
</dbReference>
<sequence>MNSKLMICLIIPLVSALQDPSERIERLLDKSVLAASTGEKWTACWKTTYTKPLRALILSLFEASNSYPIYSSTLDSSLDGVLVKNITYTLDGSPPNCANFEGFVATDQPYTLVVDYSYYDGESTIRDKVFFAFTVKSQSAMMEMMLDRSFTILTLVVVLSGMIFCVSIM</sequence>
<keyword evidence="1" id="KW-0472">Membrane</keyword>
<gene>
    <name evidence="3" type="ORF">RF11_06288</name>
</gene>
<feature type="signal peptide" evidence="2">
    <location>
        <begin position="1"/>
        <end position="16"/>
    </location>
</feature>
<evidence type="ECO:0000256" key="2">
    <source>
        <dbReference type="SAM" id="SignalP"/>
    </source>
</evidence>
<keyword evidence="1" id="KW-0812">Transmembrane</keyword>
<organism evidence="3 4">
    <name type="scientific">Thelohanellus kitauei</name>
    <name type="common">Myxosporean</name>
    <dbReference type="NCBI Taxonomy" id="669202"/>
    <lineage>
        <taxon>Eukaryota</taxon>
        <taxon>Metazoa</taxon>
        <taxon>Cnidaria</taxon>
        <taxon>Myxozoa</taxon>
        <taxon>Myxosporea</taxon>
        <taxon>Bivalvulida</taxon>
        <taxon>Platysporina</taxon>
        <taxon>Myxobolidae</taxon>
        <taxon>Thelohanellus</taxon>
    </lineage>
</organism>
<comment type="caution">
    <text evidence="3">The sequence shown here is derived from an EMBL/GenBank/DDBJ whole genome shotgun (WGS) entry which is preliminary data.</text>
</comment>